<dbReference type="PANTHER" id="PTHR42939">
    <property type="entry name" value="ABC TRANSPORTER ATP-BINDING PROTEIN ALBC-RELATED"/>
    <property type="match status" value="1"/>
</dbReference>
<dbReference type="Pfam" id="PF00005">
    <property type="entry name" value="ABC_tran"/>
    <property type="match status" value="1"/>
</dbReference>
<keyword evidence="2" id="KW-0547">Nucleotide-binding</keyword>
<accession>S1NIR5</accession>
<name>S1NIR5_9ENTE</name>
<evidence type="ECO:0000256" key="3">
    <source>
        <dbReference type="ARBA" id="ARBA00022840"/>
    </source>
</evidence>
<evidence type="ECO:0000313" key="6">
    <source>
        <dbReference type="Proteomes" id="UP000014113"/>
    </source>
</evidence>
<feature type="domain" description="ABC transporter" evidence="4">
    <location>
        <begin position="17"/>
        <end position="50"/>
    </location>
</feature>
<dbReference type="PANTHER" id="PTHR42939:SF1">
    <property type="entry name" value="ABC TRANSPORTER ATP-BINDING PROTEIN ALBC-RELATED"/>
    <property type="match status" value="1"/>
</dbReference>
<dbReference type="AlphaFoldDB" id="S1NIR5"/>
<evidence type="ECO:0000256" key="2">
    <source>
        <dbReference type="ARBA" id="ARBA00022741"/>
    </source>
</evidence>
<dbReference type="GO" id="GO:0005524">
    <property type="term" value="F:ATP binding"/>
    <property type="evidence" value="ECO:0007669"/>
    <property type="project" value="UniProtKB-KW"/>
</dbReference>
<dbReference type="InterPro" id="IPR027417">
    <property type="entry name" value="P-loop_NTPase"/>
</dbReference>
<dbReference type="GO" id="GO:0016887">
    <property type="term" value="F:ATP hydrolysis activity"/>
    <property type="evidence" value="ECO:0007669"/>
    <property type="project" value="InterPro"/>
</dbReference>
<comment type="caution">
    <text evidence="5">The sequence shown here is derived from an EMBL/GenBank/DDBJ whole genome shotgun (WGS) entry which is preliminary data.</text>
</comment>
<dbReference type="InterPro" id="IPR003439">
    <property type="entry name" value="ABC_transporter-like_ATP-bd"/>
</dbReference>
<dbReference type="STRING" id="1121865.OMW_01874"/>
<keyword evidence="6" id="KW-1185">Reference proteome</keyword>
<evidence type="ECO:0000259" key="4">
    <source>
        <dbReference type="Pfam" id="PF00005"/>
    </source>
</evidence>
<dbReference type="Gene3D" id="3.40.50.300">
    <property type="entry name" value="P-loop containing nucleotide triphosphate hydrolases"/>
    <property type="match status" value="1"/>
</dbReference>
<keyword evidence="3" id="KW-0067">ATP-binding</keyword>
<dbReference type="EMBL" id="ASWJ01000010">
    <property type="protein sequence ID" value="EOW80101.1"/>
    <property type="molecule type" value="Genomic_DNA"/>
</dbReference>
<dbReference type="PATRIC" id="fig|1121865.3.peg.1816"/>
<gene>
    <name evidence="5" type="ORF">I568_02180</name>
</gene>
<dbReference type="InterPro" id="IPR051782">
    <property type="entry name" value="ABC_Transporter_VariousFunc"/>
</dbReference>
<evidence type="ECO:0000256" key="1">
    <source>
        <dbReference type="ARBA" id="ARBA00022448"/>
    </source>
</evidence>
<evidence type="ECO:0000313" key="5">
    <source>
        <dbReference type="EMBL" id="EOW80101.1"/>
    </source>
</evidence>
<sequence length="52" mass="5393">MITVTNLSKQLKEKTILQAISFEVKAGECVALIGPNGAGKTTLISCILGDSS</sequence>
<keyword evidence="1" id="KW-0813">Transport</keyword>
<dbReference type="eggNOG" id="COG1131">
    <property type="taxonomic scope" value="Bacteria"/>
</dbReference>
<dbReference type="Proteomes" id="UP000014113">
    <property type="component" value="Unassembled WGS sequence"/>
</dbReference>
<organism evidence="5 6">
    <name type="scientific">Enterococcus columbae DSM 7374 = ATCC 51263</name>
    <dbReference type="NCBI Taxonomy" id="1121865"/>
    <lineage>
        <taxon>Bacteria</taxon>
        <taxon>Bacillati</taxon>
        <taxon>Bacillota</taxon>
        <taxon>Bacilli</taxon>
        <taxon>Lactobacillales</taxon>
        <taxon>Enterococcaceae</taxon>
        <taxon>Enterococcus</taxon>
    </lineage>
</organism>
<dbReference type="SUPFAM" id="SSF52540">
    <property type="entry name" value="P-loop containing nucleoside triphosphate hydrolases"/>
    <property type="match status" value="1"/>
</dbReference>
<protein>
    <recommendedName>
        <fullName evidence="4">ABC transporter domain-containing protein</fullName>
    </recommendedName>
</protein>
<proteinExistence type="predicted"/>
<reference evidence="5 6" key="1">
    <citation type="submission" date="2013-03" db="EMBL/GenBank/DDBJ databases">
        <title>The Genome Sequence of Enterococcus columbae ATCC_51263 (PacBio/Illumina hybrid assembly).</title>
        <authorList>
            <consortium name="The Broad Institute Genomics Platform"/>
            <consortium name="The Broad Institute Genome Sequencing Center for Infectious Disease"/>
            <person name="Earl A."/>
            <person name="Russ C."/>
            <person name="Gilmore M."/>
            <person name="Surin D."/>
            <person name="Walker B."/>
            <person name="Young S."/>
            <person name="Zeng Q."/>
            <person name="Gargeya S."/>
            <person name="Fitzgerald M."/>
            <person name="Haas B."/>
            <person name="Abouelleil A."/>
            <person name="Allen A.W."/>
            <person name="Alvarado L."/>
            <person name="Arachchi H.M."/>
            <person name="Berlin A.M."/>
            <person name="Chapman S.B."/>
            <person name="Gainer-Dewar J."/>
            <person name="Goldberg J."/>
            <person name="Griggs A."/>
            <person name="Gujja S."/>
            <person name="Hansen M."/>
            <person name="Howarth C."/>
            <person name="Imamovic A."/>
            <person name="Ireland A."/>
            <person name="Larimer J."/>
            <person name="McCowan C."/>
            <person name="Murphy C."/>
            <person name="Pearson M."/>
            <person name="Poon T.W."/>
            <person name="Priest M."/>
            <person name="Roberts A."/>
            <person name="Saif S."/>
            <person name="Shea T."/>
            <person name="Sisk P."/>
            <person name="Sykes S."/>
            <person name="Wortman J."/>
            <person name="Nusbaum C."/>
            <person name="Birren B."/>
        </authorList>
    </citation>
    <scope>NUCLEOTIDE SEQUENCE [LARGE SCALE GENOMIC DNA]</scope>
    <source>
        <strain evidence="5 6">ATCC 51263</strain>
    </source>
</reference>